<dbReference type="SUPFAM" id="SSF51445">
    <property type="entry name" value="(Trans)glycosidases"/>
    <property type="match status" value="1"/>
</dbReference>
<organism evidence="4 5">
    <name type="scientific">Chitinophaga pollutisoli</name>
    <dbReference type="NCBI Taxonomy" id="3133966"/>
    <lineage>
        <taxon>Bacteria</taxon>
        <taxon>Pseudomonadati</taxon>
        <taxon>Bacteroidota</taxon>
        <taxon>Chitinophagia</taxon>
        <taxon>Chitinophagales</taxon>
        <taxon>Chitinophagaceae</taxon>
        <taxon>Chitinophaga</taxon>
    </lineage>
</organism>
<dbReference type="InterPro" id="IPR025277">
    <property type="entry name" value="Apiosidase-like_cat_dom"/>
</dbReference>
<feature type="signal peptide" evidence="1">
    <location>
        <begin position="1"/>
        <end position="19"/>
    </location>
</feature>
<gene>
    <name evidence="4" type="ORF">WJU16_04560</name>
</gene>
<dbReference type="Gene3D" id="3.20.20.80">
    <property type="entry name" value="Glycosidases"/>
    <property type="match status" value="1"/>
</dbReference>
<dbReference type="InterPro" id="IPR024749">
    <property type="entry name" value="Collagen-bd_put"/>
</dbReference>
<name>A0ABZ2YTY8_9BACT</name>
<evidence type="ECO:0000259" key="3">
    <source>
        <dbReference type="Pfam" id="PF13204"/>
    </source>
</evidence>
<keyword evidence="5" id="KW-1185">Reference proteome</keyword>
<reference evidence="5" key="1">
    <citation type="submission" date="2024-03" db="EMBL/GenBank/DDBJ databases">
        <title>Chitinophaga horti sp. nov., isolated from garden soil.</title>
        <authorList>
            <person name="Lee D.S."/>
            <person name="Han D.M."/>
            <person name="Baek J.H."/>
            <person name="Choi D.G."/>
            <person name="Jeon J.H."/>
            <person name="Jeon C.O."/>
        </authorList>
    </citation>
    <scope>NUCLEOTIDE SEQUENCE [LARGE SCALE GENOMIC DNA]</scope>
    <source>
        <strain evidence="5">GPA1</strain>
    </source>
</reference>
<proteinExistence type="predicted"/>
<evidence type="ECO:0000256" key="1">
    <source>
        <dbReference type="SAM" id="SignalP"/>
    </source>
</evidence>
<feature type="domain" description="Putative collagen-binding" evidence="2">
    <location>
        <begin position="361"/>
        <end position="451"/>
    </location>
</feature>
<feature type="domain" description="Apiosidase-like catalytic" evidence="3">
    <location>
        <begin position="30"/>
        <end position="357"/>
    </location>
</feature>
<dbReference type="PANTHER" id="PTHR37836:SF3">
    <property type="entry name" value="ENDOGLUCANASE"/>
    <property type="match status" value="1"/>
</dbReference>
<dbReference type="PANTHER" id="PTHR37836">
    <property type="entry name" value="LMO1036 PROTEIN"/>
    <property type="match status" value="1"/>
</dbReference>
<accession>A0ABZ2YTY8</accession>
<dbReference type="Pfam" id="PF12904">
    <property type="entry name" value="Collagen_bind_2"/>
    <property type="match status" value="1"/>
</dbReference>
<dbReference type="Proteomes" id="UP001485459">
    <property type="component" value="Chromosome"/>
</dbReference>
<dbReference type="InterPro" id="IPR017853">
    <property type="entry name" value="GH"/>
</dbReference>
<evidence type="ECO:0000313" key="5">
    <source>
        <dbReference type="Proteomes" id="UP001485459"/>
    </source>
</evidence>
<feature type="chain" id="PRO_5046724613" evidence="1">
    <location>
        <begin position="20"/>
        <end position="455"/>
    </location>
</feature>
<dbReference type="EMBL" id="CP149822">
    <property type="protein sequence ID" value="WZN42304.1"/>
    <property type="molecule type" value="Genomic_DNA"/>
</dbReference>
<keyword evidence="1" id="KW-0732">Signal</keyword>
<protein>
    <submittedName>
        <fullName evidence="4">DUF4038 domain-containing protein</fullName>
    </submittedName>
</protein>
<evidence type="ECO:0000259" key="2">
    <source>
        <dbReference type="Pfam" id="PF12904"/>
    </source>
</evidence>
<sequence length="455" mass="51134">MRFLLVISTAIFTVFPAFCQQRPDALQVSPDGRSLVHADGRPFFWLGDTGWELFHRLDAPEIRDYLDNRAAKGFTVIQAVVLAEMDGLTEPNRYGQLPFINNDPGKPNERYFALVDSVAKWTAARGVYLGLLPTWGDKVTQQWGAGPVVFDSTKARAYGRWLAGRYKHQQNIIWILGGDRPAQNDKTDWRPVWRGMALGIESVLGKEALITYHPSGGSSSSQWLHREAWLDFNMFQSGHGNGHDVAVWDFVQKDRSLLPVKPTLDAEPNYEDHPVSPWPKWNVDNGYFRDYDVRKQLYRSVFAGACGVTYGHHAVWQFMSERVAAINYPDRGWRHALDRPGAFHAGILAKFMEQLALKERIPDRSYINIPQGSAATRMEAFRSGDGSIAAAYLPVGGEVEIIPGVLPAARYRLSWFDPRKGEWRPGGMLEKERIKVAAPGSGPGNDWVLVLKAGE</sequence>
<dbReference type="RefSeq" id="WP_341837138.1">
    <property type="nucleotide sequence ID" value="NZ_CP149822.1"/>
</dbReference>
<evidence type="ECO:0000313" key="4">
    <source>
        <dbReference type="EMBL" id="WZN42304.1"/>
    </source>
</evidence>
<dbReference type="Pfam" id="PF13204">
    <property type="entry name" value="Apiosidase"/>
    <property type="match status" value="1"/>
</dbReference>